<evidence type="ECO:0000256" key="5">
    <source>
        <dbReference type="ARBA" id="ARBA00022840"/>
    </source>
</evidence>
<evidence type="ECO:0000259" key="10">
    <source>
        <dbReference type="PROSITE" id="PS50862"/>
    </source>
</evidence>
<evidence type="ECO:0000256" key="8">
    <source>
        <dbReference type="ARBA" id="ARBA00029731"/>
    </source>
</evidence>
<evidence type="ECO:0000256" key="3">
    <source>
        <dbReference type="ARBA" id="ARBA00022598"/>
    </source>
</evidence>
<dbReference type="GO" id="GO:0006433">
    <property type="term" value="P:prolyl-tRNA aminoacylation"/>
    <property type="evidence" value="ECO:0007669"/>
    <property type="project" value="InterPro"/>
</dbReference>
<comment type="catalytic activity">
    <reaction evidence="9">
        <text>tRNA(Pro) + L-proline + ATP = L-prolyl-tRNA(Pro) + AMP + diphosphate</text>
        <dbReference type="Rhea" id="RHEA:14305"/>
        <dbReference type="Rhea" id="RHEA-COMP:9700"/>
        <dbReference type="Rhea" id="RHEA-COMP:9702"/>
        <dbReference type="ChEBI" id="CHEBI:30616"/>
        <dbReference type="ChEBI" id="CHEBI:33019"/>
        <dbReference type="ChEBI" id="CHEBI:60039"/>
        <dbReference type="ChEBI" id="CHEBI:78442"/>
        <dbReference type="ChEBI" id="CHEBI:78532"/>
        <dbReference type="ChEBI" id="CHEBI:456215"/>
        <dbReference type="EC" id="6.1.1.15"/>
    </reaction>
</comment>
<protein>
    <recommendedName>
        <fullName evidence="2">Proline--tRNA ligase</fullName>
        <ecNumber evidence="1">6.1.1.15</ecNumber>
    </recommendedName>
    <alternativeName>
        <fullName evidence="8">Prolyl-tRNA synthetase</fullName>
    </alternativeName>
</protein>
<organism evidence="11 12">
    <name type="scientific">Candidatus Amesbacteria bacterium RIFCSPHIGHO2_01_FULL_48_32b</name>
    <dbReference type="NCBI Taxonomy" id="1797253"/>
    <lineage>
        <taxon>Bacteria</taxon>
        <taxon>Candidatus Amesiibacteriota</taxon>
    </lineage>
</organism>
<evidence type="ECO:0000256" key="7">
    <source>
        <dbReference type="ARBA" id="ARBA00023146"/>
    </source>
</evidence>
<dbReference type="SUPFAM" id="SSF55681">
    <property type="entry name" value="Class II aaRS and biotin synthetases"/>
    <property type="match status" value="1"/>
</dbReference>
<dbReference type="Gene3D" id="3.30.930.10">
    <property type="entry name" value="Bira Bifunctional Protein, Domain 2"/>
    <property type="match status" value="1"/>
</dbReference>
<keyword evidence="7" id="KW-0030">Aminoacyl-tRNA synthetase</keyword>
<keyword evidence="6" id="KW-0648">Protein biosynthesis</keyword>
<dbReference type="InterPro" id="IPR004154">
    <property type="entry name" value="Anticodon-bd"/>
</dbReference>
<dbReference type="InterPro" id="IPR036621">
    <property type="entry name" value="Anticodon-bd_dom_sf"/>
</dbReference>
<keyword evidence="3" id="KW-0436">Ligase</keyword>
<dbReference type="InterPro" id="IPR044140">
    <property type="entry name" value="ProRS_anticodon_short"/>
</dbReference>
<dbReference type="CDD" id="cd00861">
    <property type="entry name" value="ProRS_anticodon_short"/>
    <property type="match status" value="1"/>
</dbReference>
<dbReference type="InterPro" id="IPR006195">
    <property type="entry name" value="aa-tRNA-synth_II"/>
</dbReference>
<dbReference type="PROSITE" id="PS50862">
    <property type="entry name" value="AA_TRNA_LIGASE_II"/>
    <property type="match status" value="1"/>
</dbReference>
<dbReference type="GO" id="GO:0005524">
    <property type="term" value="F:ATP binding"/>
    <property type="evidence" value="ECO:0007669"/>
    <property type="project" value="UniProtKB-KW"/>
</dbReference>
<dbReference type="Proteomes" id="UP000178176">
    <property type="component" value="Unassembled WGS sequence"/>
</dbReference>
<dbReference type="AlphaFoldDB" id="A0A1F4YF66"/>
<sequence length="402" mass="46004">MRYSQLFPKTLREAPKSAITANHKFLVRAGFVDQLMAGSWTLLPMGWRVVGKINQIIREEMNNIGGQEMLMPLLHPKEIWNQTGRWEAADEVMYKLKDTRGKEYALSFTHEEIVMDLVKKFVHSYKDLPLAVYHFSTKFRNELRAQGGVLRGREFLMKDLYSLHVSEEDLMGYYEKVKQAYIKVFRRIGFDIYVTEASGGVFTDKHTHEFQVVADAGEDTIYIKPGTHEGFNKEVFEGREEDYEVKRSIEVGNIFPLGVAKYAEKMGVYFTDKDGSKKPVWFGSYGIGSTRVMGTAVEVRHDDRGIIWPKSIAPYDVHLVNLRAGDQEGVRVYEGLQKAGVEVLYDETDRSAGEKLADADLIGIPVRLVVSEKTGDKVEWKERDKDRTELLSVEEAIKRVVQ</sequence>
<dbReference type="Pfam" id="PF03129">
    <property type="entry name" value="HGTP_anticodon"/>
    <property type="match status" value="1"/>
</dbReference>
<evidence type="ECO:0000256" key="9">
    <source>
        <dbReference type="ARBA" id="ARBA00047671"/>
    </source>
</evidence>
<dbReference type="SUPFAM" id="SSF52954">
    <property type="entry name" value="Class II aaRS ABD-related"/>
    <property type="match status" value="1"/>
</dbReference>
<evidence type="ECO:0000256" key="1">
    <source>
        <dbReference type="ARBA" id="ARBA00012831"/>
    </source>
</evidence>
<proteinExistence type="predicted"/>
<dbReference type="PANTHER" id="PTHR42753:SF2">
    <property type="entry name" value="PROLINE--TRNA LIGASE"/>
    <property type="match status" value="1"/>
</dbReference>
<dbReference type="InterPro" id="IPR002314">
    <property type="entry name" value="aa-tRNA-synt_IIb"/>
</dbReference>
<dbReference type="InterPro" id="IPR050062">
    <property type="entry name" value="Pro-tRNA_synthetase"/>
</dbReference>
<dbReference type="Gene3D" id="3.40.50.800">
    <property type="entry name" value="Anticodon-binding domain"/>
    <property type="match status" value="1"/>
</dbReference>
<dbReference type="InterPro" id="IPR045864">
    <property type="entry name" value="aa-tRNA-synth_II/BPL/LPL"/>
</dbReference>
<dbReference type="Pfam" id="PF00587">
    <property type="entry name" value="tRNA-synt_2b"/>
    <property type="match status" value="1"/>
</dbReference>
<evidence type="ECO:0000313" key="11">
    <source>
        <dbReference type="EMBL" id="OGC92640.1"/>
    </source>
</evidence>
<dbReference type="EC" id="6.1.1.15" evidence="1"/>
<keyword evidence="4" id="KW-0547">Nucleotide-binding</keyword>
<reference evidence="11 12" key="1">
    <citation type="journal article" date="2016" name="Nat. Commun.">
        <title>Thousands of microbial genomes shed light on interconnected biogeochemical processes in an aquifer system.</title>
        <authorList>
            <person name="Anantharaman K."/>
            <person name="Brown C.T."/>
            <person name="Hug L.A."/>
            <person name="Sharon I."/>
            <person name="Castelle C.J."/>
            <person name="Probst A.J."/>
            <person name="Thomas B.C."/>
            <person name="Singh A."/>
            <person name="Wilkins M.J."/>
            <person name="Karaoz U."/>
            <person name="Brodie E.L."/>
            <person name="Williams K.H."/>
            <person name="Hubbard S.S."/>
            <person name="Banfield J.F."/>
        </authorList>
    </citation>
    <scope>NUCLEOTIDE SEQUENCE [LARGE SCALE GENOMIC DNA]</scope>
</reference>
<dbReference type="InterPro" id="IPR002316">
    <property type="entry name" value="Pro-tRNA-ligase_IIa"/>
</dbReference>
<dbReference type="PRINTS" id="PR01046">
    <property type="entry name" value="TRNASYNTHPRO"/>
</dbReference>
<accession>A0A1F4YF66</accession>
<evidence type="ECO:0000256" key="4">
    <source>
        <dbReference type="ARBA" id="ARBA00022741"/>
    </source>
</evidence>
<dbReference type="PANTHER" id="PTHR42753">
    <property type="entry name" value="MITOCHONDRIAL RIBOSOME PROTEIN L39/PROLYL-TRNA LIGASE FAMILY MEMBER"/>
    <property type="match status" value="1"/>
</dbReference>
<name>A0A1F4YF66_9BACT</name>
<gene>
    <name evidence="11" type="ORF">A2876_03075</name>
</gene>
<dbReference type="GO" id="GO:0005829">
    <property type="term" value="C:cytosol"/>
    <property type="evidence" value="ECO:0007669"/>
    <property type="project" value="TreeGrafter"/>
</dbReference>
<feature type="domain" description="Aminoacyl-transfer RNA synthetases class-II family profile" evidence="10">
    <location>
        <begin position="38"/>
        <end position="309"/>
    </location>
</feature>
<evidence type="ECO:0000256" key="6">
    <source>
        <dbReference type="ARBA" id="ARBA00022917"/>
    </source>
</evidence>
<evidence type="ECO:0000256" key="2">
    <source>
        <dbReference type="ARBA" id="ARBA00019110"/>
    </source>
</evidence>
<keyword evidence="5" id="KW-0067">ATP-binding</keyword>
<evidence type="ECO:0000313" key="12">
    <source>
        <dbReference type="Proteomes" id="UP000178176"/>
    </source>
</evidence>
<dbReference type="GO" id="GO:0004827">
    <property type="term" value="F:proline-tRNA ligase activity"/>
    <property type="evidence" value="ECO:0007669"/>
    <property type="project" value="UniProtKB-EC"/>
</dbReference>
<dbReference type="EMBL" id="MEXH01000011">
    <property type="protein sequence ID" value="OGC92640.1"/>
    <property type="molecule type" value="Genomic_DNA"/>
</dbReference>
<comment type="caution">
    <text evidence="11">The sequence shown here is derived from an EMBL/GenBank/DDBJ whole genome shotgun (WGS) entry which is preliminary data.</text>
</comment>